<sequence length="293" mass="33385">MAHVVRPLIQWPRCCRNQSAVTRLLSLRSSSTRATGGFPFLAIFSNSCREVHTGSRAFKLRGFNSVPGGGSKNDDEASDGVEVKRSRNEKKRDARRAVRWGVELASFSPSQIKRILRVADLEEEVFEALMLVKKLGRDVREGKRRQFNYIGRLIREVEPQLMDGLIQATKDGDHHMFQNLSGSDTVVSEDEEEDDEEEIADEYDEGESVDIHVVTRWYDGLINKDISIMNEVYSLREVEFDRQELRQLVRKVHSTLGREASLDENEKSEAFATNARKSLTRFLQGLAKQLPAD</sequence>
<accession>A0A9N7MZB0</accession>
<dbReference type="OrthoDB" id="1932188at2759"/>
<dbReference type="SUPFAM" id="SSF158710">
    <property type="entry name" value="PSPTO4464-like"/>
    <property type="match status" value="1"/>
</dbReference>
<dbReference type="InterPro" id="IPR023153">
    <property type="entry name" value="DarP_sf"/>
</dbReference>
<dbReference type="Proteomes" id="UP001153555">
    <property type="component" value="Unassembled WGS sequence"/>
</dbReference>
<dbReference type="CDD" id="cd16331">
    <property type="entry name" value="YjgA-like"/>
    <property type="match status" value="1"/>
</dbReference>
<evidence type="ECO:0000313" key="2">
    <source>
        <dbReference type="EMBL" id="CAA0818556.1"/>
    </source>
</evidence>
<dbReference type="EMBL" id="CACSLK010017224">
    <property type="protein sequence ID" value="CAA0818556.1"/>
    <property type="molecule type" value="Genomic_DNA"/>
</dbReference>
<comment type="caution">
    <text evidence="2">The sequence shown here is derived from an EMBL/GenBank/DDBJ whole genome shotgun (WGS) entry which is preliminary data.</text>
</comment>
<dbReference type="AlphaFoldDB" id="A0A9N7MZB0"/>
<gene>
    <name evidence="2" type="ORF">SHERM_00326</name>
</gene>
<organism evidence="2 3">
    <name type="scientific">Striga hermonthica</name>
    <name type="common">Purple witchweed</name>
    <name type="synonym">Buchnera hermonthica</name>
    <dbReference type="NCBI Taxonomy" id="68872"/>
    <lineage>
        <taxon>Eukaryota</taxon>
        <taxon>Viridiplantae</taxon>
        <taxon>Streptophyta</taxon>
        <taxon>Embryophyta</taxon>
        <taxon>Tracheophyta</taxon>
        <taxon>Spermatophyta</taxon>
        <taxon>Magnoliopsida</taxon>
        <taxon>eudicotyledons</taxon>
        <taxon>Gunneridae</taxon>
        <taxon>Pentapetalae</taxon>
        <taxon>asterids</taxon>
        <taxon>lamiids</taxon>
        <taxon>Lamiales</taxon>
        <taxon>Orobanchaceae</taxon>
        <taxon>Buchnereae</taxon>
        <taxon>Striga</taxon>
    </lineage>
</organism>
<dbReference type="InterPro" id="IPR006839">
    <property type="entry name" value="DarP"/>
</dbReference>
<dbReference type="Gene3D" id="1.10.60.30">
    <property type="entry name" value="PSPTO4464-like domains"/>
    <property type="match status" value="2"/>
</dbReference>
<dbReference type="PANTHER" id="PTHR36898">
    <property type="entry name" value="OSJNBB0026I12.6 PROTEIN"/>
    <property type="match status" value="1"/>
</dbReference>
<protein>
    <submittedName>
        <fullName evidence="2">Uncharacterized protein</fullName>
    </submittedName>
</protein>
<reference evidence="2" key="1">
    <citation type="submission" date="2019-12" db="EMBL/GenBank/DDBJ databases">
        <authorList>
            <person name="Scholes J."/>
        </authorList>
    </citation>
    <scope>NUCLEOTIDE SEQUENCE</scope>
</reference>
<dbReference type="Pfam" id="PF04751">
    <property type="entry name" value="DarP"/>
    <property type="match status" value="1"/>
</dbReference>
<name>A0A9N7MZB0_STRHE</name>
<evidence type="ECO:0000313" key="3">
    <source>
        <dbReference type="Proteomes" id="UP001153555"/>
    </source>
</evidence>
<dbReference type="PANTHER" id="PTHR36898:SF1">
    <property type="entry name" value="OS04G0250700 PROTEIN"/>
    <property type="match status" value="1"/>
</dbReference>
<evidence type="ECO:0000256" key="1">
    <source>
        <dbReference type="SAM" id="MobiDB-lite"/>
    </source>
</evidence>
<feature type="region of interest" description="Disordered" evidence="1">
    <location>
        <begin position="69"/>
        <end position="88"/>
    </location>
</feature>
<keyword evidence="3" id="KW-1185">Reference proteome</keyword>
<proteinExistence type="predicted"/>